<dbReference type="InterPro" id="IPR036942">
    <property type="entry name" value="Beta-barrel_TonB_sf"/>
</dbReference>
<dbReference type="Gene3D" id="2.170.130.10">
    <property type="entry name" value="TonB-dependent receptor, plug domain"/>
    <property type="match status" value="1"/>
</dbReference>
<evidence type="ECO:0000313" key="12">
    <source>
        <dbReference type="Proteomes" id="UP000479293"/>
    </source>
</evidence>
<keyword evidence="5 7" id="KW-0472">Membrane</keyword>
<evidence type="ECO:0000256" key="8">
    <source>
        <dbReference type="SAM" id="MobiDB-lite"/>
    </source>
</evidence>
<comment type="subcellular location">
    <subcellularLocation>
        <location evidence="1 7">Cell outer membrane</location>
        <topology evidence="1 7">Multi-pass membrane protein</topology>
    </subcellularLocation>
</comment>
<keyword evidence="2 7" id="KW-0813">Transport</keyword>
<dbReference type="GO" id="GO:0030246">
    <property type="term" value="F:carbohydrate binding"/>
    <property type="evidence" value="ECO:0007669"/>
    <property type="project" value="InterPro"/>
</dbReference>
<evidence type="ECO:0000256" key="4">
    <source>
        <dbReference type="ARBA" id="ARBA00022692"/>
    </source>
</evidence>
<evidence type="ECO:0000259" key="9">
    <source>
        <dbReference type="Pfam" id="PF07715"/>
    </source>
</evidence>
<dbReference type="Gene3D" id="2.60.40.1120">
    <property type="entry name" value="Carboxypeptidase-like, regulatory domain"/>
    <property type="match status" value="1"/>
</dbReference>
<feature type="domain" description="TonB-dependent receptor plug" evidence="9">
    <location>
        <begin position="126"/>
        <end position="205"/>
    </location>
</feature>
<feature type="domain" description="Outer membrane protein beta-barrel" evidence="10">
    <location>
        <begin position="361"/>
        <end position="759"/>
    </location>
</feature>
<dbReference type="InterPro" id="IPR037066">
    <property type="entry name" value="Plug_dom_sf"/>
</dbReference>
<keyword evidence="12" id="KW-1185">Reference proteome</keyword>
<organism evidence="11 12">
    <name type="scientific">Salmonirosea aquatica</name>
    <dbReference type="NCBI Taxonomy" id="2654236"/>
    <lineage>
        <taxon>Bacteria</taxon>
        <taxon>Pseudomonadati</taxon>
        <taxon>Bacteroidota</taxon>
        <taxon>Cytophagia</taxon>
        <taxon>Cytophagales</taxon>
        <taxon>Spirosomataceae</taxon>
        <taxon>Salmonirosea</taxon>
    </lineage>
</organism>
<dbReference type="InterPro" id="IPR041700">
    <property type="entry name" value="OMP_b-brl_3"/>
</dbReference>
<keyword evidence="4 7" id="KW-0812">Transmembrane</keyword>
<keyword evidence="3 7" id="KW-1134">Transmembrane beta strand</keyword>
<dbReference type="AlphaFoldDB" id="A0A7C9BDR3"/>
<keyword evidence="11" id="KW-0675">Receptor</keyword>
<evidence type="ECO:0000256" key="1">
    <source>
        <dbReference type="ARBA" id="ARBA00004571"/>
    </source>
</evidence>
<accession>A0A7C9BDR3</accession>
<feature type="region of interest" description="Disordered" evidence="8">
    <location>
        <begin position="544"/>
        <end position="564"/>
    </location>
</feature>
<evidence type="ECO:0000256" key="2">
    <source>
        <dbReference type="ARBA" id="ARBA00022448"/>
    </source>
</evidence>
<comment type="similarity">
    <text evidence="7">Belongs to the TonB-dependent receptor family.</text>
</comment>
<name>A0A7C9BDR3_9BACT</name>
<evidence type="ECO:0000256" key="7">
    <source>
        <dbReference type="PROSITE-ProRule" id="PRU01360"/>
    </source>
</evidence>
<dbReference type="InterPro" id="IPR012910">
    <property type="entry name" value="Plug_dom"/>
</dbReference>
<proteinExistence type="inferred from homology"/>
<dbReference type="InterPro" id="IPR039426">
    <property type="entry name" value="TonB-dep_rcpt-like"/>
</dbReference>
<dbReference type="EMBL" id="WHLY01000002">
    <property type="protein sequence ID" value="MPR34998.1"/>
    <property type="molecule type" value="Genomic_DNA"/>
</dbReference>
<gene>
    <name evidence="11" type="ORF">GBK04_16965</name>
</gene>
<dbReference type="PANTHER" id="PTHR40980">
    <property type="entry name" value="PLUG DOMAIN-CONTAINING PROTEIN"/>
    <property type="match status" value="1"/>
</dbReference>
<evidence type="ECO:0000313" key="11">
    <source>
        <dbReference type="EMBL" id="MPR34998.1"/>
    </source>
</evidence>
<dbReference type="Pfam" id="PF07715">
    <property type="entry name" value="Plug"/>
    <property type="match status" value="1"/>
</dbReference>
<sequence length="772" mass="86400">MADRGDIIGKVVDATNDSPVGFATIALARPDSSVLNGVTADENGVFLLKNVQPGTYLVRITILGYDTRYLPNVSMPTEATTTDLGVIRLASSVQNLNEVVVRAEKTMVVSDIDKKIVNIGKDLLATSNNVSELLEKVPSVSLDENGNPMVRGKGSVVVLIDGKPSTLYGNDVATVLQSFPAELIERIEVMTTPSAKYEGEGASGVIDIITKKTKIVGTSGSLRGTLGTRNNNNGSAYLSYKTNKWAVRASGSVRNQIWYYRRTLDRQNFLGDTTTYYSQRETGSNGDMDLFGRVGINYDFTEKSSIGLTVNYSHNKDVDKSENTNQTLSDEGTLLEQFDRFSKGTTFNDNINVNLDYRKLFAKERQVFTISANYSNGVSDGESEFDQRSDFPNLVRRQRNLRDNNRHEAVLDADYTWPITPTSTLEVGAKTRMRRSHDDNAFYTFDQEQESFLFNESVSNVFGFEEYTHTGYTSFTQKSDLWGIRAGLRLTDATQKIDQISRDQAFSTHFFYLVPSFAVTRKLDEETQVKVNYSRRVQRPSSDALNPFTDISDPRNIRSGNPNLKPEYVHKAEVGYSHYVEQGGWGPALFVDYSNNAITRIRTIDAAGISYQRYDNVGRELSYGFETDFSKKIGEKLKLNASGRVFRSEVVSLVAHIDNRIWSYSGNLNAFLDLPLSLRASAYVTYDGPRAIAQGTRPGVFVANMGLRRDFFDRKATLSVSVQDLFLSRIYKSKLNTETYTQNSLWQRTNRFAGVTFHYRFGRIAATGGEEG</sequence>
<dbReference type="PANTHER" id="PTHR40980:SF4">
    <property type="entry name" value="TONB-DEPENDENT RECEPTOR-LIKE BETA-BARREL DOMAIN-CONTAINING PROTEIN"/>
    <property type="match status" value="1"/>
</dbReference>
<protein>
    <submittedName>
        <fullName evidence="11">TonB-dependent receptor</fullName>
    </submittedName>
</protein>
<reference evidence="11 12" key="1">
    <citation type="submission" date="2019-10" db="EMBL/GenBank/DDBJ databases">
        <title>Draft Genome Sequence of Cytophagaceae sp. SJW1-29.</title>
        <authorList>
            <person name="Choi A."/>
        </authorList>
    </citation>
    <scope>NUCLEOTIDE SEQUENCE [LARGE SCALE GENOMIC DNA]</scope>
    <source>
        <strain evidence="11 12">SJW1-29</strain>
    </source>
</reference>
<dbReference type="Proteomes" id="UP000479293">
    <property type="component" value="Unassembled WGS sequence"/>
</dbReference>
<comment type="caution">
    <text evidence="11">The sequence shown here is derived from an EMBL/GenBank/DDBJ whole genome shotgun (WGS) entry which is preliminary data.</text>
</comment>
<dbReference type="Pfam" id="PF13620">
    <property type="entry name" value="CarboxypepD_reg"/>
    <property type="match status" value="1"/>
</dbReference>
<keyword evidence="6 7" id="KW-0998">Cell outer membrane</keyword>
<dbReference type="PROSITE" id="PS52016">
    <property type="entry name" value="TONB_DEPENDENT_REC_3"/>
    <property type="match status" value="1"/>
</dbReference>
<evidence type="ECO:0000259" key="10">
    <source>
        <dbReference type="Pfam" id="PF14905"/>
    </source>
</evidence>
<dbReference type="SUPFAM" id="SSF49452">
    <property type="entry name" value="Starch-binding domain-like"/>
    <property type="match status" value="1"/>
</dbReference>
<evidence type="ECO:0000256" key="6">
    <source>
        <dbReference type="ARBA" id="ARBA00023237"/>
    </source>
</evidence>
<dbReference type="SUPFAM" id="SSF56935">
    <property type="entry name" value="Porins"/>
    <property type="match status" value="1"/>
</dbReference>
<evidence type="ECO:0000256" key="5">
    <source>
        <dbReference type="ARBA" id="ARBA00023136"/>
    </source>
</evidence>
<dbReference type="Pfam" id="PF14905">
    <property type="entry name" value="OMP_b-brl_3"/>
    <property type="match status" value="1"/>
</dbReference>
<evidence type="ECO:0000256" key="3">
    <source>
        <dbReference type="ARBA" id="ARBA00022452"/>
    </source>
</evidence>
<dbReference type="InterPro" id="IPR013784">
    <property type="entry name" value="Carb-bd-like_fold"/>
</dbReference>
<dbReference type="Gene3D" id="2.40.170.20">
    <property type="entry name" value="TonB-dependent receptor, beta-barrel domain"/>
    <property type="match status" value="1"/>
</dbReference>
<dbReference type="GO" id="GO:0009279">
    <property type="term" value="C:cell outer membrane"/>
    <property type="evidence" value="ECO:0007669"/>
    <property type="project" value="UniProtKB-SubCell"/>
</dbReference>